<dbReference type="RefSeq" id="WP_343760542.1">
    <property type="nucleotide sequence ID" value="NZ_BAAACG010000008.1"/>
</dbReference>
<comment type="caution">
    <text evidence="5">The sequence shown here is derived from an EMBL/GenBank/DDBJ whole genome shotgun (WGS) entry which is preliminary data.</text>
</comment>
<evidence type="ECO:0000256" key="3">
    <source>
        <dbReference type="RuleBase" id="RU362032"/>
    </source>
</evidence>
<dbReference type="Proteomes" id="UP001501510">
    <property type="component" value="Unassembled WGS sequence"/>
</dbReference>
<evidence type="ECO:0000256" key="2">
    <source>
        <dbReference type="ARBA" id="ARBA00023235"/>
    </source>
</evidence>
<keyword evidence="2 3" id="KW-0413">Isomerase</keyword>
<keyword evidence="6" id="KW-1185">Reference proteome</keyword>
<reference evidence="6" key="1">
    <citation type="journal article" date="2019" name="Int. J. Syst. Evol. Microbiol.">
        <title>The Global Catalogue of Microorganisms (GCM) 10K type strain sequencing project: providing services to taxonomists for standard genome sequencing and annotation.</title>
        <authorList>
            <consortium name="The Broad Institute Genomics Platform"/>
            <consortium name="The Broad Institute Genome Sequencing Center for Infectious Disease"/>
            <person name="Wu L."/>
            <person name="Ma J."/>
        </authorList>
    </citation>
    <scope>NUCLEOTIDE SEQUENCE [LARGE SCALE GENOMIC DNA]</scope>
    <source>
        <strain evidence="6">JCM 1407</strain>
    </source>
</reference>
<dbReference type="InterPro" id="IPR004370">
    <property type="entry name" value="4-OT-like_dom"/>
</dbReference>
<dbReference type="PANTHER" id="PTHR35530:SF1">
    <property type="entry name" value="2-HYDROXYMUCONATE TAUTOMERASE"/>
    <property type="match status" value="1"/>
</dbReference>
<dbReference type="EC" id="5.3.2.-" evidence="3"/>
<accession>A0ABP3UQ10</accession>
<dbReference type="Pfam" id="PF01361">
    <property type="entry name" value="Tautomerase"/>
    <property type="match status" value="1"/>
</dbReference>
<sequence>MPIVNVKISKGRSINQKKKLVKDITDVIVKDLDVYPEWVTVLIDEYDRENWASAGELHSEKFGSGFGKEGVK</sequence>
<gene>
    <name evidence="5" type="ORF">GCM10008906_15730</name>
</gene>
<evidence type="ECO:0000313" key="6">
    <source>
        <dbReference type="Proteomes" id="UP001501510"/>
    </source>
</evidence>
<feature type="domain" description="4-oxalocrotonate tautomerase-like" evidence="4">
    <location>
        <begin position="2"/>
        <end position="57"/>
    </location>
</feature>
<evidence type="ECO:0000259" key="4">
    <source>
        <dbReference type="Pfam" id="PF01361"/>
    </source>
</evidence>
<comment type="similarity">
    <text evidence="1 3">Belongs to the 4-oxalocrotonate tautomerase family.</text>
</comment>
<evidence type="ECO:0000313" key="5">
    <source>
        <dbReference type="EMBL" id="GAA0738384.1"/>
    </source>
</evidence>
<protein>
    <recommendedName>
        <fullName evidence="3">Tautomerase</fullName>
        <ecNumber evidence="3">5.3.2.-</ecNumber>
    </recommendedName>
</protein>
<dbReference type="PANTHER" id="PTHR35530">
    <property type="entry name" value="TAUTOMERASE-RELATED"/>
    <property type="match status" value="1"/>
</dbReference>
<dbReference type="Gene3D" id="3.30.429.10">
    <property type="entry name" value="Macrophage Migration Inhibitory Factor"/>
    <property type="match status" value="1"/>
</dbReference>
<dbReference type="EMBL" id="BAAACG010000008">
    <property type="protein sequence ID" value="GAA0738384.1"/>
    <property type="molecule type" value="Genomic_DNA"/>
</dbReference>
<name>A0ABP3UQ10_9CLOT</name>
<evidence type="ECO:0000256" key="1">
    <source>
        <dbReference type="ARBA" id="ARBA00006723"/>
    </source>
</evidence>
<dbReference type="SUPFAM" id="SSF55331">
    <property type="entry name" value="Tautomerase/MIF"/>
    <property type="match status" value="1"/>
</dbReference>
<dbReference type="InterPro" id="IPR014347">
    <property type="entry name" value="Tautomerase/MIF_sf"/>
</dbReference>
<organism evidence="5 6">
    <name type="scientific">Clostridium oceanicum</name>
    <dbReference type="NCBI Taxonomy" id="1543"/>
    <lineage>
        <taxon>Bacteria</taxon>
        <taxon>Bacillati</taxon>
        <taxon>Bacillota</taxon>
        <taxon>Clostridia</taxon>
        <taxon>Eubacteriales</taxon>
        <taxon>Clostridiaceae</taxon>
        <taxon>Clostridium</taxon>
    </lineage>
</organism>
<dbReference type="NCBIfam" id="NF002571">
    <property type="entry name" value="PRK02220.1"/>
    <property type="match status" value="1"/>
</dbReference>
<proteinExistence type="inferred from homology"/>
<dbReference type="NCBIfam" id="TIGR00013">
    <property type="entry name" value="taut"/>
    <property type="match status" value="1"/>
</dbReference>
<dbReference type="InterPro" id="IPR018191">
    <property type="entry name" value="4-OT"/>
</dbReference>